<reference evidence="2" key="1">
    <citation type="journal article" date="2021" name="Proc. Natl. Acad. Sci. U.S.A.">
        <title>Global biogeography of chemosynthetic symbionts reveals both localized and globally distributed symbiont groups. .</title>
        <authorList>
            <person name="Osvatic J.T."/>
            <person name="Wilkins L.G.E."/>
            <person name="Leibrecht L."/>
            <person name="Leray M."/>
            <person name="Zauner S."/>
            <person name="Polzin J."/>
            <person name="Camacho Y."/>
            <person name="Gros O."/>
            <person name="van Gils J.A."/>
            <person name="Eisen J.A."/>
            <person name="Petersen J.M."/>
            <person name="Yuen B."/>
        </authorList>
    </citation>
    <scope>NUCLEOTIDE SEQUENCE</scope>
    <source>
        <strain evidence="2">MAGL173</strain>
    </source>
</reference>
<dbReference type="EMBL" id="JAEPDI010000009">
    <property type="protein sequence ID" value="MCG7939638.1"/>
    <property type="molecule type" value="Genomic_DNA"/>
</dbReference>
<feature type="transmembrane region" description="Helical" evidence="1">
    <location>
        <begin position="7"/>
        <end position="26"/>
    </location>
</feature>
<dbReference type="Proteomes" id="UP000886687">
    <property type="component" value="Unassembled WGS sequence"/>
</dbReference>
<evidence type="ECO:0000313" key="3">
    <source>
        <dbReference type="Proteomes" id="UP000886687"/>
    </source>
</evidence>
<dbReference type="SUPFAM" id="SSF56059">
    <property type="entry name" value="Glutathione synthetase ATP-binding domain-like"/>
    <property type="match status" value="1"/>
</dbReference>
<keyword evidence="1" id="KW-0472">Membrane</keyword>
<accession>A0A9E4K688</accession>
<gene>
    <name evidence="2" type="ORF">JAZ04_12405</name>
</gene>
<name>A0A9E4K688_9GAMM</name>
<dbReference type="Pfam" id="PF14305">
    <property type="entry name" value="ATPgrasp_TupA"/>
    <property type="match status" value="1"/>
</dbReference>
<evidence type="ECO:0008006" key="4">
    <source>
        <dbReference type="Google" id="ProtNLM"/>
    </source>
</evidence>
<dbReference type="AlphaFoldDB" id="A0A9E4K688"/>
<organism evidence="2 3">
    <name type="scientific">Candidatus Thiodiazotropha lotti</name>
    <dbReference type="NCBI Taxonomy" id="2792787"/>
    <lineage>
        <taxon>Bacteria</taxon>
        <taxon>Pseudomonadati</taxon>
        <taxon>Pseudomonadota</taxon>
        <taxon>Gammaproteobacteria</taxon>
        <taxon>Chromatiales</taxon>
        <taxon>Sedimenticolaceae</taxon>
        <taxon>Candidatus Thiodiazotropha</taxon>
    </lineage>
</organism>
<comment type="caution">
    <text evidence="2">The sequence shown here is derived from an EMBL/GenBank/DDBJ whole genome shotgun (WGS) entry which is preliminary data.</text>
</comment>
<sequence>MKGYLKVVAVYLTGTLLSPYLFLQWLRIIREGKVCSLDAYIRVTSRYFLRFFRMPNLIRPQDYNEKITWLKLFDHNMLKVECCDKYDARKYIVNKVGEGFLPDNYYVGHDFDRQLAKTINHPFVIKTTHDQGGVYFCTGDENIEEIEKDVTSRLKKRYGFINYEWPYLMLNGKVVYEEYLNYGGRIPDDYKFHCANGEVKWLQYITDRGIDTKEGIYDLEGNKLDQVLDADMKRFCGKLAVDFKLFQKMISLAEMLASEFKYVRVDMYCIGEKINIGELTFFPLGGLYKSKDVDFFGNLIDFDTSSGYKNNLDEK</sequence>
<evidence type="ECO:0000313" key="2">
    <source>
        <dbReference type="EMBL" id="MCG7939638.1"/>
    </source>
</evidence>
<protein>
    <recommendedName>
        <fullName evidence="4">Glycosyl transferase</fullName>
    </recommendedName>
</protein>
<dbReference type="InterPro" id="IPR029465">
    <property type="entry name" value="ATPgrasp_TupA"/>
</dbReference>
<evidence type="ECO:0000256" key="1">
    <source>
        <dbReference type="SAM" id="Phobius"/>
    </source>
</evidence>
<proteinExistence type="predicted"/>
<keyword evidence="1" id="KW-1133">Transmembrane helix</keyword>
<keyword evidence="1" id="KW-0812">Transmembrane</keyword>